<dbReference type="InterPro" id="IPR000210">
    <property type="entry name" value="BTB/POZ_dom"/>
</dbReference>
<dbReference type="AlphaFoldDB" id="A0A9P3LKG5"/>
<evidence type="ECO:0000313" key="3">
    <source>
        <dbReference type="Proteomes" id="UP000703269"/>
    </source>
</evidence>
<dbReference type="PROSITE" id="PS50097">
    <property type="entry name" value="BTB"/>
    <property type="match status" value="1"/>
</dbReference>
<dbReference type="SMART" id="SM00225">
    <property type="entry name" value="BTB"/>
    <property type="match status" value="1"/>
</dbReference>
<dbReference type="EMBL" id="BPQB01000090">
    <property type="protein sequence ID" value="GJE98548.1"/>
    <property type="molecule type" value="Genomic_DNA"/>
</dbReference>
<dbReference type="Pfam" id="PF00651">
    <property type="entry name" value="BTB"/>
    <property type="match status" value="1"/>
</dbReference>
<keyword evidence="3" id="KW-1185">Reference proteome</keyword>
<protein>
    <recommendedName>
        <fullName evidence="1">BTB domain-containing protein</fullName>
    </recommendedName>
</protein>
<organism evidence="2 3">
    <name type="scientific">Phanerochaete sordida</name>
    <dbReference type="NCBI Taxonomy" id="48140"/>
    <lineage>
        <taxon>Eukaryota</taxon>
        <taxon>Fungi</taxon>
        <taxon>Dikarya</taxon>
        <taxon>Basidiomycota</taxon>
        <taxon>Agaricomycotina</taxon>
        <taxon>Agaricomycetes</taxon>
        <taxon>Polyporales</taxon>
        <taxon>Phanerochaetaceae</taxon>
        <taxon>Phanerochaete</taxon>
    </lineage>
</organism>
<proteinExistence type="predicted"/>
<dbReference type="OrthoDB" id="3357985at2759"/>
<name>A0A9P3LKG5_9APHY</name>
<evidence type="ECO:0000313" key="2">
    <source>
        <dbReference type="EMBL" id="GJE98548.1"/>
    </source>
</evidence>
<dbReference type="SUPFAM" id="SSF54695">
    <property type="entry name" value="POZ domain"/>
    <property type="match status" value="1"/>
</dbReference>
<dbReference type="Gene3D" id="3.30.710.10">
    <property type="entry name" value="Potassium Channel Kv1.1, Chain A"/>
    <property type="match status" value="1"/>
</dbReference>
<gene>
    <name evidence="2" type="ORF">PsYK624_147800</name>
</gene>
<dbReference type="CDD" id="cd18186">
    <property type="entry name" value="BTB_POZ_ZBTB_KLHL-like"/>
    <property type="match status" value="1"/>
</dbReference>
<evidence type="ECO:0000259" key="1">
    <source>
        <dbReference type="PROSITE" id="PS50097"/>
    </source>
</evidence>
<dbReference type="Proteomes" id="UP000703269">
    <property type="component" value="Unassembled WGS sequence"/>
</dbReference>
<accession>A0A9P3LKG5</accession>
<comment type="caution">
    <text evidence="2">The sequence shown here is derived from an EMBL/GenBank/DDBJ whole genome shotgun (WGS) entry which is preliminary data.</text>
</comment>
<feature type="domain" description="BTB" evidence="1">
    <location>
        <begin position="26"/>
        <end position="94"/>
    </location>
</feature>
<reference evidence="2 3" key="1">
    <citation type="submission" date="2021-08" db="EMBL/GenBank/DDBJ databases">
        <title>Draft Genome Sequence of Phanerochaete sordida strain YK-624.</title>
        <authorList>
            <person name="Mori T."/>
            <person name="Dohra H."/>
            <person name="Suzuki T."/>
            <person name="Kawagishi H."/>
            <person name="Hirai H."/>
        </authorList>
    </citation>
    <scope>NUCLEOTIDE SEQUENCE [LARGE SCALE GENOMIC DNA]</scope>
    <source>
        <strain evidence="2 3">YK-624</strain>
    </source>
</reference>
<dbReference type="InterPro" id="IPR011333">
    <property type="entry name" value="SKP1/BTB/POZ_sf"/>
</dbReference>
<sequence length="333" mass="36483">MASTESPTAQPPEERVLSEIFNSSTADLTLRTHDAVDFRVHRYVLVMASTVFEGMCSLPQPTAAAGEKQELPVVQMGEDSHTMTRLLMLLYPDKHPTHIDVTMLPDVLRAAEKYDMHGVVAQLGNFLRRADYVQKHPLEVFALACQYNFGDDLIELAAKASLRQVSPLKTLGSLPPAARGLSAGAYHGLLVYRQKCTNILLPMLVNWPHPDVIVGKPVWHTCICRLKTNNGKYSSPLPSWYADHVERTMAAFSQVVDASTLRSPNLIATTTYQFSPLAAGTAAAAPGVAKGRGKPAASCNCAESAPYELVKFHAVVADEVERQLDRMKFQLLG</sequence>